<evidence type="ECO:0000313" key="3">
    <source>
        <dbReference type="Proteomes" id="UP000621670"/>
    </source>
</evidence>
<dbReference type="InterPro" id="IPR006342">
    <property type="entry name" value="FkbM_mtfrase"/>
</dbReference>
<accession>A0ABR7JGL5</accession>
<dbReference type="Pfam" id="PF05050">
    <property type="entry name" value="Methyltransf_21"/>
    <property type="match status" value="1"/>
</dbReference>
<dbReference type="GO" id="GO:0008168">
    <property type="term" value="F:methyltransferase activity"/>
    <property type="evidence" value="ECO:0007669"/>
    <property type="project" value="UniProtKB-KW"/>
</dbReference>
<sequence>MREILIRQLLFTYKNFVKSNFLRNRIKYLMGSKKIVILFNKFKINSGIKSAIEANIFFDTYNEVEVLKLIVKYSSLNYHFFDVGANIGIHSLTAAATNSKITVYSFEPEINNYNCFLKNIILNEFDNIIPFRMGIGSIVSIVYLNINEGWNKGKHSMKVNFVGSNKKVSIPITQLDSFRNYVDSQYLLLKIDVEGFEKEVLDGAKLLLNQIENIVVIIELISEINSIQTCNEIFVLLKSFNFNKAFKIENDKNIIEVSNFDCSGDYIFLKGNHAINSFIQK</sequence>
<dbReference type="GO" id="GO:0032259">
    <property type="term" value="P:methylation"/>
    <property type="evidence" value="ECO:0007669"/>
    <property type="project" value="UniProtKB-KW"/>
</dbReference>
<gene>
    <name evidence="2" type="ORF">H8R26_09445</name>
</gene>
<comment type="caution">
    <text evidence="2">The sequence shown here is derived from an EMBL/GenBank/DDBJ whole genome shotgun (WGS) entry which is preliminary data.</text>
</comment>
<dbReference type="PANTHER" id="PTHR34203:SF15">
    <property type="entry name" value="SLL1173 PROTEIN"/>
    <property type="match status" value="1"/>
</dbReference>
<name>A0ABR7JGL5_9FLAO</name>
<keyword evidence="3" id="KW-1185">Reference proteome</keyword>
<dbReference type="NCBIfam" id="TIGR01444">
    <property type="entry name" value="fkbM_fam"/>
    <property type="match status" value="1"/>
</dbReference>
<evidence type="ECO:0000313" key="2">
    <source>
        <dbReference type="EMBL" id="MBC5863645.1"/>
    </source>
</evidence>
<dbReference type="RefSeq" id="WP_166136310.1">
    <property type="nucleotide sequence ID" value="NZ_JAAOBY010000005.1"/>
</dbReference>
<dbReference type="InterPro" id="IPR029063">
    <property type="entry name" value="SAM-dependent_MTases_sf"/>
</dbReference>
<dbReference type="PANTHER" id="PTHR34203">
    <property type="entry name" value="METHYLTRANSFERASE, FKBM FAMILY PROTEIN"/>
    <property type="match status" value="1"/>
</dbReference>
<dbReference type="EMBL" id="JACRUM010000004">
    <property type="protein sequence ID" value="MBC5863645.1"/>
    <property type="molecule type" value="Genomic_DNA"/>
</dbReference>
<dbReference type="SUPFAM" id="SSF53335">
    <property type="entry name" value="S-adenosyl-L-methionine-dependent methyltransferases"/>
    <property type="match status" value="1"/>
</dbReference>
<reference evidence="2 3" key="1">
    <citation type="submission" date="2020-08" db="EMBL/GenBank/DDBJ databases">
        <title>Description of novel Flavobacterium F-400 isolate.</title>
        <authorList>
            <person name="Saticioglu I."/>
            <person name="Duman M."/>
            <person name="Altun S."/>
        </authorList>
    </citation>
    <scope>NUCLEOTIDE SEQUENCE [LARGE SCALE GENOMIC DNA]</scope>
    <source>
        <strain evidence="2 3">F-400</strain>
    </source>
</reference>
<evidence type="ECO:0000259" key="1">
    <source>
        <dbReference type="Pfam" id="PF05050"/>
    </source>
</evidence>
<dbReference type="Proteomes" id="UP000621670">
    <property type="component" value="Unassembled WGS sequence"/>
</dbReference>
<protein>
    <submittedName>
        <fullName evidence="2">FkbM family methyltransferase</fullName>
    </submittedName>
</protein>
<feature type="domain" description="Methyltransferase FkbM" evidence="1">
    <location>
        <begin position="82"/>
        <end position="242"/>
    </location>
</feature>
<keyword evidence="2" id="KW-0489">Methyltransferase</keyword>
<proteinExistence type="predicted"/>
<keyword evidence="2" id="KW-0808">Transferase</keyword>
<dbReference type="Gene3D" id="3.40.50.150">
    <property type="entry name" value="Vaccinia Virus protein VP39"/>
    <property type="match status" value="1"/>
</dbReference>
<organism evidence="2 3">
    <name type="scientific">Flavobacterium turcicum</name>
    <dbReference type="NCBI Taxonomy" id="2764718"/>
    <lineage>
        <taxon>Bacteria</taxon>
        <taxon>Pseudomonadati</taxon>
        <taxon>Bacteroidota</taxon>
        <taxon>Flavobacteriia</taxon>
        <taxon>Flavobacteriales</taxon>
        <taxon>Flavobacteriaceae</taxon>
        <taxon>Flavobacterium</taxon>
    </lineage>
</organism>
<dbReference type="InterPro" id="IPR052514">
    <property type="entry name" value="SAM-dependent_MTase"/>
</dbReference>